<dbReference type="Proteomes" id="UP001151760">
    <property type="component" value="Unassembled WGS sequence"/>
</dbReference>
<feature type="compositionally biased region" description="Basic and acidic residues" evidence="1">
    <location>
        <begin position="46"/>
        <end position="61"/>
    </location>
</feature>
<name>A0ABQ5GLP0_9ASTR</name>
<accession>A0ABQ5GLP0</accession>
<reference evidence="2" key="2">
    <citation type="submission" date="2022-01" db="EMBL/GenBank/DDBJ databases">
        <authorList>
            <person name="Yamashiro T."/>
            <person name="Shiraishi A."/>
            <person name="Satake H."/>
            <person name="Nakayama K."/>
        </authorList>
    </citation>
    <scope>NUCLEOTIDE SEQUENCE</scope>
</reference>
<sequence>MFIHHSSNNTSIHVAILIQAAMEKKRCRIKDESLLKKRCKKKKGHQKESDQNNDQKKAENFETKMAALTLLEFGSTRNRKAMKKSTPDESKLCFEESKEQED</sequence>
<dbReference type="EMBL" id="BQNB010018606">
    <property type="protein sequence ID" value="GJT76229.1"/>
    <property type="molecule type" value="Genomic_DNA"/>
</dbReference>
<reference evidence="2" key="1">
    <citation type="journal article" date="2022" name="Int. J. Mol. Sci.">
        <title>Draft Genome of Tanacetum Coccineum: Genomic Comparison of Closely Related Tanacetum-Family Plants.</title>
        <authorList>
            <person name="Yamashiro T."/>
            <person name="Shiraishi A."/>
            <person name="Nakayama K."/>
            <person name="Satake H."/>
        </authorList>
    </citation>
    <scope>NUCLEOTIDE SEQUENCE</scope>
</reference>
<feature type="region of interest" description="Disordered" evidence="1">
    <location>
        <begin position="74"/>
        <end position="102"/>
    </location>
</feature>
<gene>
    <name evidence="2" type="ORF">Tco_1042954</name>
</gene>
<feature type="compositionally biased region" description="Basic and acidic residues" evidence="1">
    <location>
        <begin position="85"/>
        <end position="102"/>
    </location>
</feature>
<keyword evidence="3" id="KW-1185">Reference proteome</keyword>
<feature type="region of interest" description="Disordered" evidence="1">
    <location>
        <begin position="38"/>
        <end position="61"/>
    </location>
</feature>
<evidence type="ECO:0000313" key="2">
    <source>
        <dbReference type="EMBL" id="GJT76229.1"/>
    </source>
</evidence>
<comment type="caution">
    <text evidence="2">The sequence shown here is derived from an EMBL/GenBank/DDBJ whole genome shotgun (WGS) entry which is preliminary data.</text>
</comment>
<evidence type="ECO:0000313" key="3">
    <source>
        <dbReference type="Proteomes" id="UP001151760"/>
    </source>
</evidence>
<evidence type="ECO:0000256" key="1">
    <source>
        <dbReference type="SAM" id="MobiDB-lite"/>
    </source>
</evidence>
<protein>
    <submittedName>
        <fullName evidence="2">Uncharacterized protein</fullName>
    </submittedName>
</protein>
<proteinExistence type="predicted"/>
<organism evidence="2 3">
    <name type="scientific">Tanacetum coccineum</name>
    <dbReference type="NCBI Taxonomy" id="301880"/>
    <lineage>
        <taxon>Eukaryota</taxon>
        <taxon>Viridiplantae</taxon>
        <taxon>Streptophyta</taxon>
        <taxon>Embryophyta</taxon>
        <taxon>Tracheophyta</taxon>
        <taxon>Spermatophyta</taxon>
        <taxon>Magnoliopsida</taxon>
        <taxon>eudicotyledons</taxon>
        <taxon>Gunneridae</taxon>
        <taxon>Pentapetalae</taxon>
        <taxon>asterids</taxon>
        <taxon>campanulids</taxon>
        <taxon>Asterales</taxon>
        <taxon>Asteraceae</taxon>
        <taxon>Asteroideae</taxon>
        <taxon>Anthemideae</taxon>
        <taxon>Anthemidinae</taxon>
        <taxon>Tanacetum</taxon>
    </lineage>
</organism>